<keyword evidence="1" id="KW-0479">Metal-binding</keyword>
<gene>
    <name evidence="3" type="ORF">GCM10023330_12880</name>
</gene>
<evidence type="ECO:0000313" key="4">
    <source>
        <dbReference type="Proteomes" id="UP001501433"/>
    </source>
</evidence>
<sequence>MFGPKPPKRFKYDPEWFGKPKGTQTDWGAYPSEDSLMPDYKSAKWAVEKLNENHEKPFFLAVGFVRPHVPWYVPQKWFDKFPIEDIHTPPYLPDDFDDIPTYC</sequence>
<evidence type="ECO:0000256" key="2">
    <source>
        <dbReference type="ARBA" id="ARBA00022801"/>
    </source>
</evidence>
<evidence type="ECO:0000313" key="3">
    <source>
        <dbReference type="EMBL" id="GAA4807747.1"/>
    </source>
</evidence>
<name>A0ABP9CG57_9FLAO</name>
<protein>
    <recommendedName>
        <fullName evidence="5">Sulfatase N-terminal domain-containing protein</fullName>
    </recommendedName>
</protein>
<keyword evidence="4" id="KW-1185">Reference proteome</keyword>
<evidence type="ECO:0008006" key="5">
    <source>
        <dbReference type="Google" id="ProtNLM"/>
    </source>
</evidence>
<dbReference type="SUPFAM" id="SSF53649">
    <property type="entry name" value="Alkaline phosphatase-like"/>
    <property type="match status" value="1"/>
</dbReference>
<dbReference type="Gene3D" id="3.40.720.10">
    <property type="entry name" value="Alkaline Phosphatase, subunit A"/>
    <property type="match status" value="1"/>
</dbReference>
<dbReference type="PANTHER" id="PTHR45953:SF1">
    <property type="entry name" value="IDURONATE 2-SULFATASE"/>
    <property type="match status" value="1"/>
</dbReference>
<evidence type="ECO:0000256" key="1">
    <source>
        <dbReference type="ARBA" id="ARBA00022723"/>
    </source>
</evidence>
<keyword evidence="2" id="KW-0378">Hydrolase</keyword>
<dbReference type="PANTHER" id="PTHR45953">
    <property type="entry name" value="IDURONATE 2-SULFATASE"/>
    <property type="match status" value="1"/>
</dbReference>
<dbReference type="Proteomes" id="UP001501433">
    <property type="component" value="Unassembled WGS sequence"/>
</dbReference>
<dbReference type="RefSeq" id="WP_345276134.1">
    <property type="nucleotide sequence ID" value="NZ_BAABJW010000002.1"/>
</dbReference>
<dbReference type="EMBL" id="BAABJW010000002">
    <property type="protein sequence ID" value="GAA4807747.1"/>
    <property type="molecule type" value="Genomic_DNA"/>
</dbReference>
<reference evidence="4" key="1">
    <citation type="journal article" date="2019" name="Int. J. Syst. Evol. Microbiol.">
        <title>The Global Catalogue of Microorganisms (GCM) 10K type strain sequencing project: providing services to taxonomists for standard genome sequencing and annotation.</title>
        <authorList>
            <consortium name="The Broad Institute Genomics Platform"/>
            <consortium name="The Broad Institute Genome Sequencing Center for Infectious Disease"/>
            <person name="Wu L."/>
            <person name="Ma J."/>
        </authorList>
    </citation>
    <scope>NUCLEOTIDE SEQUENCE [LARGE SCALE GENOMIC DNA]</scope>
    <source>
        <strain evidence="4">JCM 18325</strain>
    </source>
</reference>
<organism evidence="3 4">
    <name type="scientific">Litoribaculum gwangyangense</name>
    <dbReference type="NCBI Taxonomy" id="1130722"/>
    <lineage>
        <taxon>Bacteria</taxon>
        <taxon>Pseudomonadati</taxon>
        <taxon>Bacteroidota</taxon>
        <taxon>Flavobacteriia</taxon>
        <taxon>Flavobacteriales</taxon>
        <taxon>Flavobacteriaceae</taxon>
        <taxon>Litoribaculum</taxon>
    </lineage>
</organism>
<comment type="caution">
    <text evidence="3">The sequence shown here is derived from an EMBL/GenBank/DDBJ whole genome shotgun (WGS) entry which is preliminary data.</text>
</comment>
<accession>A0ABP9CG57</accession>
<dbReference type="InterPro" id="IPR017850">
    <property type="entry name" value="Alkaline_phosphatase_core_sf"/>
</dbReference>
<proteinExistence type="predicted"/>